<dbReference type="AlphaFoldDB" id="A0A7H1N6T8"/>
<reference evidence="1 2" key="1">
    <citation type="submission" date="2020-05" db="EMBL/GenBank/DDBJ databases">
        <title>Complete closed genome sequence of Defluviicoccus vanus.</title>
        <authorList>
            <person name="Bessarab I."/>
            <person name="Arumugam K."/>
            <person name="Maszenan A.M."/>
            <person name="Seviour R.J."/>
            <person name="Williams R.B."/>
        </authorList>
    </citation>
    <scope>NUCLEOTIDE SEQUENCE [LARGE SCALE GENOMIC DNA]</scope>
    <source>
        <strain evidence="1 2">Ben 114</strain>
    </source>
</reference>
<protein>
    <submittedName>
        <fullName evidence="1">Uncharacterized protein</fullName>
    </submittedName>
</protein>
<evidence type="ECO:0000313" key="2">
    <source>
        <dbReference type="Proteomes" id="UP000516369"/>
    </source>
</evidence>
<keyword evidence="2" id="KW-1185">Reference proteome</keyword>
<sequence length="35" mass="3768">MDTILSEIELRAEVEIAKRMPNRSASGEAPAVAPD</sequence>
<dbReference type="KEGG" id="dvn:HQ394_18260"/>
<gene>
    <name evidence="1" type="ORF">HQ394_18260</name>
</gene>
<proteinExistence type="predicted"/>
<evidence type="ECO:0000313" key="1">
    <source>
        <dbReference type="EMBL" id="QNT71424.1"/>
    </source>
</evidence>
<dbReference type="EMBL" id="CP053923">
    <property type="protein sequence ID" value="QNT71424.1"/>
    <property type="molecule type" value="Genomic_DNA"/>
</dbReference>
<organism evidence="1 2">
    <name type="scientific">Defluviicoccus vanus</name>
    <dbReference type="NCBI Taxonomy" id="111831"/>
    <lineage>
        <taxon>Bacteria</taxon>
        <taxon>Pseudomonadati</taxon>
        <taxon>Pseudomonadota</taxon>
        <taxon>Alphaproteobacteria</taxon>
        <taxon>Rhodospirillales</taxon>
        <taxon>Rhodospirillaceae</taxon>
        <taxon>Defluviicoccus</taxon>
    </lineage>
</organism>
<dbReference type="Proteomes" id="UP000516369">
    <property type="component" value="Chromosome"/>
</dbReference>
<name>A0A7H1N6T8_9PROT</name>
<accession>A0A7H1N6T8</accession>